<dbReference type="InterPro" id="IPR000644">
    <property type="entry name" value="CBS_dom"/>
</dbReference>
<dbReference type="EMBL" id="DTIB01000141">
    <property type="protein sequence ID" value="HGB25966.1"/>
    <property type="molecule type" value="Genomic_DNA"/>
</dbReference>
<feature type="domain" description="CBS" evidence="3">
    <location>
        <begin position="82"/>
        <end position="133"/>
    </location>
</feature>
<accession>A0A7C3WUI4</accession>
<name>A0A7C3WUI4_THEPE</name>
<gene>
    <name evidence="4" type="ORF">ENV88_08155</name>
</gene>
<evidence type="ECO:0000259" key="3">
    <source>
        <dbReference type="PROSITE" id="PS51371"/>
    </source>
</evidence>
<sequence length="133" mass="13979">MVSSDGRSIEGVVSERDIVRALASGADPATPVGEVMRRRVVAVDATTPYHDALKLLAKERIRHLVILKGSELAGVARAASVATTSVVTIPADALLSTAAELMSANRIRHLVVTEGGKVVSVISLRDLVSTLKE</sequence>
<dbReference type="Pfam" id="PF00571">
    <property type="entry name" value="CBS"/>
    <property type="match status" value="2"/>
</dbReference>
<dbReference type="InterPro" id="IPR046342">
    <property type="entry name" value="CBS_dom_sf"/>
</dbReference>
<evidence type="ECO:0000256" key="1">
    <source>
        <dbReference type="ARBA" id="ARBA00023122"/>
    </source>
</evidence>
<protein>
    <submittedName>
        <fullName evidence="4">CBS domain-containing protein</fullName>
    </submittedName>
</protein>
<dbReference type="SMART" id="SM00116">
    <property type="entry name" value="CBS"/>
    <property type="match status" value="2"/>
</dbReference>
<dbReference type="Gene3D" id="3.10.580.10">
    <property type="entry name" value="CBS-domain"/>
    <property type="match status" value="2"/>
</dbReference>
<dbReference type="InterPro" id="IPR051257">
    <property type="entry name" value="Diverse_CBS-Domain"/>
</dbReference>
<reference evidence="4" key="1">
    <citation type="journal article" date="2020" name="mSystems">
        <title>Genome- and Community-Level Interaction Insights into Carbon Utilization and Element Cycling Functions of Hydrothermarchaeota in Hydrothermal Sediment.</title>
        <authorList>
            <person name="Zhou Z."/>
            <person name="Liu Y."/>
            <person name="Xu W."/>
            <person name="Pan J."/>
            <person name="Luo Z.H."/>
            <person name="Li M."/>
        </authorList>
    </citation>
    <scope>NUCLEOTIDE SEQUENCE [LARGE SCALE GENOMIC DNA]</scope>
    <source>
        <strain evidence="4">SpSt-8</strain>
    </source>
</reference>
<dbReference type="PROSITE" id="PS51371">
    <property type="entry name" value="CBS"/>
    <property type="match status" value="1"/>
</dbReference>
<dbReference type="AlphaFoldDB" id="A0A7C3WUI4"/>
<evidence type="ECO:0000256" key="2">
    <source>
        <dbReference type="PROSITE-ProRule" id="PRU00703"/>
    </source>
</evidence>
<comment type="caution">
    <text evidence="4">The sequence shown here is derived from an EMBL/GenBank/DDBJ whole genome shotgun (WGS) entry which is preliminary data.</text>
</comment>
<evidence type="ECO:0000313" key="4">
    <source>
        <dbReference type="EMBL" id="HGB25966.1"/>
    </source>
</evidence>
<organism evidence="4">
    <name type="scientific">Thermofilum pendens</name>
    <dbReference type="NCBI Taxonomy" id="2269"/>
    <lineage>
        <taxon>Archaea</taxon>
        <taxon>Thermoproteota</taxon>
        <taxon>Thermoprotei</taxon>
        <taxon>Thermofilales</taxon>
        <taxon>Thermofilaceae</taxon>
        <taxon>Thermofilum</taxon>
    </lineage>
</organism>
<keyword evidence="1 2" id="KW-0129">CBS domain</keyword>
<dbReference type="PANTHER" id="PTHR43080">
    <property type="entry name" value="CBS DOMAIN-CONTAINING PROTEIN CBSX3, MITOCHONDRIAL"/>
    <property type="match status" value="1"/>
</dbReference>
<dbReference type="PANTHER" id="PTHR43080:SF2">
    <property type="entry name" value="CBS DOMAIN-CONTAINING PROTEIN"/>
    <property type="match status" value="1"/>
</dbReference>
<dbReference type="SUPFAM" id="SSF54631">
    <property type="entry name" value="CBS-domain pair"/>
    <property type="match status" value="2"/>
</dbReference>
<proteinExistence type="predicted"/>